<proteinExistence type="predicted"/>
<dbReference type="Pfam" id="PF26449">
    <property type="entry name" value="DUF8128"/>
    <property type="match status" value="1"/>
</dbReference>
<dbReference type="Proteomes" id="UP000321026">
    <property type="component" value="Unassembled WGS sequence"/>
</dbReference>
<comment type="caution">
    <text evidence="3">The sequence shown here is derived from an EMBL/GenBank/DDBJ whole genome shotgun (WGS) entry which is preliminary data.</text>
</comment>
<keyword evidence="1" id="KW-0472">Membrane</keyword>
<dbReference type="InterPro" id="IPR058441">
    <property type="entry name" value="DUF8128"/>
</dbReference>
<evidence type="ECO:0000256" key="1">
    <source>
        <dbReference type="SAM" id="Phobius"/>
    </source>
</evidence>
<keyword evidence="1" id="KW-1133">Transmembrane helix</keyword>
<gene>
    <name evidence="3" type="ORF">E6Q11_06275</name>
</gene>
<evidence type="ECO:0000313" key="3">
    <source>
        <dbReference type="EMBL" id="TXG75856.1"/>
    </source>
</evidence>
<name>A0A5C7J5L0_9BACT</name>
<keyword evidence="1" id="KW-0812">Transmembrane</keyword>
<protein>
    <recommendedName>
        <fullName evidence="2">DUF8128 domain-containing protein</fullName>
    </recommendedName>
</protein>
<feature type="transmembrane region" description="Helical" evidence="1">
    <location>
        <begin position="6"/>
        <end position="34"/>
    </location>
</feature>
<feature type="domain" description="DUF8128" evidence="2">
    <location>
        <begin position="55"/>
        <end position="318"/>
    </location>
</feature>
<organism evidence="3 4">
    <name type="scientific">Candidatus Dojkabacteria bacterium</name>
    <dbReference type="NCBI Taxonomy" id="2099670"/>
    <lineage>
        <taxon>Bacteria</taxon>
        <taxon>Candidatus Dojkabacteria</taxon>
    </lineage>
</organism>
<feature type="non-terminal residue" evidence="3">
    <location>
        <position position="333"/>
    </location>
</feature>
<dbReference type="AlphaFoldDB" id="A0A5C7J5L0"/>
<dbReference type="EMBL" id="SSDS01000098">
    <property type="protein sequence ID" value="TXG75856.1"/>
    <property type="molecule type" value="Genomic_DNA"/>
</dbReference>
<evidence type="ECO:0000313" key="4">
    <source>
        <dbReference type="Proteomes" id="UP000321026"/>
    </source>
</evidence>
<reference evidence="3 4" key="1">
    <citation type="submission" date="2018-09" db="EMBL/GenBank/DDBJ databases">
        <title>Metagenome Assembled Genomes from an Advanced Water Purification Facility.</title>
        <authorList>
            <person name="Stamps B.W."/>
            <person name="Spear J.R."/>
        </authorList>
    </citation>
    <scope>NUCLEOTIDE SEQUENCE [LARGE SCALE GENOMIC DNA]</scope>
    <source>
        <strain evidence="3">Bin_63_2</strain>
    </source>
</reference>
<evidence type="ECO:0000259" key="2">
    <source>
        <dbReference type="Pfam" id="PF26449"/>
    </source>
</evidence>
<sequence length="333" mass="37500">MNPDTLLDWFVFGGIIFISLAILTIVISVVSRVLNRRHLLKRHMVLLELTPPSTVAKSPDATRQLFMVVHGLRTSRRVKDKLMRRSAVISFEIVSSRDQGIRYLIQVEQRLAHPLQQAITSYLPDAKVTITEEYLTGKPASVIEFKQTGHYVFPLAAAQSLEQHDPLAYITGAMTKLDNDEQVCFQVVLSPVKLREASILSHRILGNEDMLGKLHNKGLPIIGSLFRLLNNLLFGVTELTGEVYHGTTKQSYQPGSSKDAQFQMQVAKRQRPARTLSAFELELMESMHRKLSQPLFQVSVRALVYGSDEVQNKARLSSFKSALDAFSVPPYQE</sequence>
<accession>A0A5C7J5L0</accession>